<dbReference type="Proteomes" id="UP000886893">
    <property type="component" value="Unassembled WGS sequence"/>
</dbReference>
<evidence type="ECO:0000259" key="2">
    <source>
        <dbReference type="Pfam" id="PF00149"/>
    </source>
</evidence>
<keyword evidence="1" id="KW-0472">Membrane</keyword>
<evidence type="ECO:0000313" key="3">
    <source>
        <dbReference type="EMBL" id="HIT17284.1"/>
    </source>
</evidence>
<feature type="transmembrane region" description="Helical" evidence="1">
    <location>
        <begin position="6"/>
        <end position="27"/>
    </location>
</feature>
<evidence type="ECO:0000256" key="1">
    <source>
        <dbReference type="SAM" id="Phobius"/>
    </source>
</evidence>
<gene>
    <name evidence="3" type="ORF">IAD04_02745</name>
</gene>
<proteinExistence type="predicted"/>
<protein>
    <submittedName>
        <fullName evidence="3">Metallophosphoesterase</fullName>
    </submittedName>
</protein>
<dbReference type="InterPro" id="IPR051158">
    <property type="entry name" value="Metallophosphoesterase_sf"/>
</dbReference>
<name>A0A9D1G7W9_9FIRM</name>
<dbReference type="AlphaFoldDB" id="A0A9D1G7W9"/>
<dbReference type="InterPro" id="IPR029052">
    <property type="entry name" value="Metallo-depent_PP-like"/>
</dbReference>
<accession>A0A9D1G7W9</accession>
<dbReference type="EMBL" id="DVKI01000086">
    <property type="protein sequence ID" value="HIT17284.1"/>
    <property type="molecule type" value="Genomic_DNA"/>
</dbReference>
<dbReference type="InterPro" id="IPR004843">
    <property type="entry name" value="Calcineurin-like_PHP"/>
</dbReference>
<dbReference type="PANTHER" id="PTHR31302">
    <property type="entry name" value="TRANSMEMBRANE PROTEIN WITH METALLOPHOSPHOESTERASE DOMAIN-RELATED"/>
    <property type="match status" value="1"/>
</dbReference>
<reference evidence="3" key="2">
    <citation type="journal article" date="2021" name="PeerJ">
        <title>Extensive microbial diversity within the chicken gut microbiome revealed by metagenomics and culture.</title>
        <authorList>
            <person name="Gilroy R."/>
            <person name="Ravi A."/>
            <person name="Getino M."/>
            <person name="Pursley I."/>
            <person name="Horton D.L."/>
            <person name="Alikhan N.F."/>
            <person name="Baker D."/>
            <person name="Gharbi K."/>
            <person name="Hall N."/>
            <person name="Watson M."/>
            <person name="Adriaenssens E.M."/>
            <person name="Foster-Nyarko E."/>
            <person name="Jarju S."/>
            <person name="Secka A."/>
            <person name="Antonio M."/>
            <person name="Oren A."/>
            <person name="Chaudhuri R.R."/>
            <person name="La Ragione R."/>
            <person name="Hildebrand F."/>
            <person name="Pallen M.J."/>
        </authorList>
    </citation>
    <scope>NUCLEOTIDE SEQUENCE</scope>
    <source>
        <strain evidence="3">14508</strain>
    </source>
</reference>
<dbReference type="PANTHER" id="PTHR31302:SF0">
    <property type="entry name" value="TRANSMEMBRANE PROTEIN WITH METALLOPHOSPHOESTERASE DOMAIN"/>
    <property type="match status" value="1"/>
</dbReference>
<dbReference type="Pfam" id="PF00149">
    <property type="entry name" value="Metallophos"/>
    <property type="match status" value="1"/>
</dbReference>
<dbReference type="SUPFAM" id="SSF56300">
    <property type="entry name" value="Metallo-dependent phosphatases"/>
    <property type="match status" value="1"/>
</dbReference>
<dbReference type="GO" id="GO:0016787">
    <property type="term" value="F:hydrolase activity"/>
    <property type="evidence" value="ECO:0007669"/>
    <property type="project" value="InterPro"/>
</dbReference>
<evidence type="ECO:0000313" key="4">
    <source>
        <dbReference type="Proteomes" id="UP000886893"/>
    </source>
</evidence>
<keyword evidence="1" id="KW-0812">Transmembrane</keyword>
<feature type="domain" description="Calcineurin-like phosphoesterase" evidence="2">
    <location>
        <begin position="56"/>
        <end position="218"/>
    </location>
</feature>
<reference evidence="3" key="1">
    <citation type="submission" date="2020-10" db="EMBL/GenBank/DDBJ databases">
        <authorList>
            <person name="Gilroy R."/>
        </authorList>
    </citation>
    <scope>NUCLEOTIDE SEQUENCE</scope>
    <source>
        <strain evidence="3">14508</strain>
    </source>
</reference>
<keyword evidence="1" id="KW-1133">Transmembrane helix</keyword>
<organism evidence="3 4">
    <name type="scientific">Candidatus Caccosoma faecigallinarum</name>
    <dbReference type="NCBI Taxonomy" id="2840720"/>
    <lineage>
        <taxon>Bacteria</taxon>
        <taxon>Bacillati</taxon>
        <taxon>Bacillota</taxon>
        <taxon>Bacillota incertae sedis</taxon>
        <taxon>Candidatus Caccosoma</taxon>
    </lineage>
</organism>
<sequence>MSPLAIFLVCLGAFLLLGLSLYLYGYFFEVKKTKILRFQYQNKQLTKIKKPIESAFKIVFFSDLHVGKMLKGKQLEKKVEVLKQCQADLYLFGGDLIGYNTAKYFQKEDIERYFQFLKSQKGYKVEGNHEYKKESRISQNQKDALFEAFPLHLLQNEAVEVKYHEKKIVIMGLKEGQYHTPQQPNISSGDIRIVVVHQGDYFDQIHDVDLVLSGHTHGGQIRIPFLPLIYKPKHGKKYIQGVYQKDNQYLIVSKGMGCNMFKFRFCAPSDIIELYITD</sequence>
<dbReference type="Gene3D" id="3.60.21.10">
    <property type="match status" value="1"/>
</dbReference>
<comment type="caution">
    <text evidence="3">The sequence shown here is derived from an EMBL/GenBank/DDBJ whole genome shotgun (WGS) entry which is preliminary data.</text>
</comment>